<name>I1R8U8_ORYGL</name>
<dbReference type="EnsemblPlants" id="ORGLA12G0195400.1">
    <property type="protein sequence ID" value="ORGLA12G0195400.1"/>
    <property type="gene ID" value="ORGLA12G0195400"/>
</dbReference>
<evidence type="ECO:0000313" key="3">
    <source>
        <dbReference type="Proteomes" id="UP000007306"/>
    </source>
</evidence>
<organism evidence="2 3">
    <name type="scientific">Oryza glaberrima</name>
    <name type="common">African rice</name>
    <dbReference type="NCBI Taxonomy" id="4538"/>
    <lineage>
        <taxon>Eukaryota</taxon>
        <taxon>Viridiplantae</taxon>
        <taxon>Streptophyta</taxon>
        <taxon>Embryophyta</taxon>
        <taxon>Tracheophyta</taxon>
        <taxon>Spermatophyta</taxon>
        <taxon>Magnoliopsida</taxon>
        <taxon>Liliopsida</taxon>
        <taxon>Poales</taxon>
        <taxon>Poaceae</taxon>
        <taxon>BOP clade</taxon>
        <taxon>Oryzoideae</taxon>
        <taxon>Oryzeae</taxon>
        <taxon>Oryzinae</taxon>
        <taxon>Oryza</taxon>
    </lineage>
</organism>
<reference evidence="2" key="1">
    <citation type="submission" date="2015-06" db="UniProtKB">
        <authorList>
            <consortium name="EnsemblPlants"/>
        </authorList>
    </citation>
    <scope>IDENTIFICATION</scope>
</reference>
<dbReference type="Proteomes" id="UP000007306">
    <property type="component" value="Unassembled WGS sequence"/>
</dbReference>
<sequence length="111" mass="12310">MPPRKQTSHKSKRLRDRSPTPSSHGDSDSDWSGEADAVPQVARVARRSTHAHGGGDGEGSSCQPQTPPHQPNVPIGPLRIHTPERDPAVIRQVYDWRRKSEVVAPRRDEDP</sequence>
<feature type="compositionally biased region" description="Basic residues" evidence="1">
    <location>
        <begin position="1"/>
        <end position="15"/>
    </location>
</feature>
<accession>I1R8U8</accession>
<evidence type="ECO:0000256" key="1">
    <source>
        <dbReference type="SAM" id="MobiDB-lite"/>
    </source>
</evidence>
<proteinExistence type="predicted"/>
<dbReference type="HOGENOM" id="CLU_2152269_0_0_1"/>
<evidence type="ECO:0000313" key="2">
    <source>
        <dbReference type="EnsemblPlants" id="ORGLA12G0195400.1"/>
    </source>
</evidence>
<keyword evidence="3" id="KW-1185">Reference proteome</keyword>
<dbReference type="AlphaFoldDB" id="I1R8U8"/>
<feature type="region of interest" description="Disordered" evidence="1">
    <location>
        <begin position="1"/>
        <end position="88"/>
    </location>
</feature>
<protein>
    <submittedName>
        <fullName evidence="2">Uncharacterized protein</fullName>
    </submittedName>
</protein>
<reference evidence="3" key="2">
    <citation type="submission" date="2018-04" db="EMBL/GenBank/DDBJ databases">
        <title>OglaRS2 (Oryza glaberrima Reference Sequence Version 2).</title>
        <authorList>
            <person name="Zhang J."/>
            <person name="Kudrna D."/>
            <person name="Lee S."/>
            <person name="Talag J."/>
            <person name="Rajasekar S."/>
            <person name="Wing R.A."/>
        </authorList>
    </citation>
    <scope>NUCLEOTIDE SEQUENCE [LARGE SCALE GENOMIC DNA]</scope>
    <source>
        <strain evidence="3">cv. IRGC 96717</strain>
    </source>
</reference>
<dbReference type="Gramene" id="ORGLA12G0195400.1">
    <property type="protein sequence ID" value="ORGLA12G0195400.1"/>
    <property type="gene ID" value="ORGLA12G0195400"/>
</dbReference>